<dbReference type="AlphaFoldDB" id="A0A450W2A0"/>
<feature type="region of interest" description="Disordered" evidence="1">
    <location>
        <begin position="233"/>
        <end position="264"/>
    </location>
</feature>
<dbReference type="EMBL" id="CAADFA010000118">
    <property type="protein sequence ID" value="VFJ53063.1"/>
    <property type="molecule type" value="Genomic_DNA"/>
</dbReference>
<keyword evidence="2" id="KW-0812">Transmembrane</keyword>
<evidence type="ECO:0000313" key="6">
    <source>
        <dbReference type="EMBL" id="VFK11181.1"/>
    </source>
</evidence>
<keyword evidence="2" id="KW-0472">Membrane</keyword>
<dbReference type="InterPro" id="IPR010982">
    <property type="entry name" value="Lambda_DNA-bd_dom_sf"/>
</dbReference>
<evidence type="ECO:0000313" key="4">
    <source>
        <dbReference type="EMBL" id="VFJ53063.1"/>
    </source>
</evidence>
<feature type="transmembrane region" description="Helical" evidence="2">
    <location>
        <begin position="117"/>
        <end position="138"/>
    </location>
</feature>
<feature type="region of interest" description="Disordered" evidence="1">
    <location>
        <begin position="173"/>
        <end position="197"/>
    </location>
</feature>
<dbReference type="InterPro" id="IPR025194">
    <property type="entry name" value="RodZ-like_C"/>
</dbReference>
<feature type="region of interest" description="Disordered" evidence="1">
    <location>
        <begin position="149"/>
        <end position="168"/>
    </location>
</feature>
<dbReference type="CDD" id="cd00093">
    <property type="entry name" value="HTH_XRE"/>
    <property type="match status" value="1"/>
</dbReference>
<keyword evidence="2" id="KW-1133">Transmembrane helix</keyword>
<proteinExistence type="predicted"/>
<gene>
    <name evidence="5" type="ORF">BECKFM1743A_GA0114220_101665</name>
    <name evidence="6" type="ORF">BECKFM1743B_GA0114221_101705</name>
    <name evidence="4" type="ORF">BECKFM1743C_GA0114222_101185</name>
</gene>
<protein>
    <submittedName>
        <fullName evidence="6">Protein RodZ, contains Xre-like HTH and DUF4115 domains</fullName>
    </submittedName>
</protein>
<evidence type="ECO:0000256" key="2">
    <source>
        <dbReference type="SAM" id="Phobius"/>
    </source>
</evidence>
<dbReference type="Pfam" id="PF13413">
    <property type="entry name" value="HTH_25"/>
    <property type="match status" value="1"/>
</dbReference>
<reference evidence="6" key="1">
    <citation type="submission" date="2019-02" db="EMBL/GenBank/DDBJ databases">
        <authorList>
            <person name="Gruber-Vodicka R. H."/>
            <person name="Seah K. B. B."/>
        </authorList>
    </citation>
    <scope>NUCLEOTIDE SEQUENCE</scope>
    <source>
        <strain evidence="5">BECK_BZ163</strain>
        <strain evidence="6">BECK_BZ164</strain>
        <strain evidence="4">BECK_BZ165</strain>
    </source>
</reference>
<feature type="domain" description="HTH cro/C1-type" evidence="3">
    <location>
        <begin position="28"/>
        <end position="57"/>
    </location>
</feature>
<dbReference type="GO" id="GO:0003677">
    <property type="term" value="F:DNA binding"/>
    <property type="evidence" value="ECO:0007669"/>
    <property type="project" value="InterPro"/>
</dbReference>
<dbReference type="Gene3D" id="1.10.260.40">
    <property type="entry name" value="lambda repressor-like DNA-binding domains"/>
    <property type="match status" value="1"/>
</dbReference>
<sequence length="374" mass="40911">MLDAVIVPQPDGPATSGDEEEKGPGKQLRQARQLRKLTIDDIAMRLHLDPATIRYLEEEDYGKLPEPAFIRGYLRAYARSLGIDPEPILRDFRDYGLTPPSLIRDIANPPQIGSGHIVVRIGTYLIVLCLIALMFPWWQDRISLDNGVTEPPNEELSNGQSSDAKPLPHRQTEIVSGNRVLPPPSRQPSETEGRAITMRANRKLSNTLGREDGASQPNAAGVAAPGVADPMEATTEAANSPEPAGDAPVTTNSTPEEAGVSTAQPPEAIAEAAVAPRTTPETDHLVLHLEADCWMEIYDGHGENLYHETGLAGKTYEFHGITPFRVILGYARGVKVVYNGKPFDYAPHIQGEFAEFSLGVRSEGKRDRDKIFEN</sequence>
<evidence type="ECO:0000259" key="3">
    <source>
        <dbReference type="PROSITE" id="PS50943"/>
    </source>
</evidence>
<organism evidence="6">
    <name type="scientific">Candidatus Kentrum sp. FM</name>
    <dbReference type="NCBI Taxonomy" id="2126340"/>
    <lineage>
        <taxon>Bacteria</taxon>
        <taxon>Pseudomonadati</taxon>
        <taxon>Pseudomonadota</taxon>
        <taxon>Gammaproteobacteria</taxon>
        <taxon>Candidatus Kentrum</taxon>
    </lineage>
</organism>
<dbReference type="InterPro" id="IPR050400">
    <property type="entry name" value="Bact_Cytoskel_RodZ"/>
</dbReference>
<evidence type="ECO:0000256" key="1">
    <source>
        <dbReference type="SAM" id="MobiDB-lite"/>
    </source>
</evidence>
<accession>A0A450W2A0</accession>
<dbReference type="EMBL" id="CAADEZ010000166">
    <property type="protein sequence ID" value="VFJ56351.1"/>
    <property type="molecule type" value="Genomic_DNA"/>
</dbReference>
<name>A0A450W2A0_9GAMM</name>
<dbReference type="Pfam" id="PF13464">
    <property type="entry name" value="RodZ_C"/>
    <property type="match status" value="1"/>
</dbReference>
<evidence type="ECO:0000313" key="5">
    <source>
        <dbReference type="EMBL" id="VFJ56351.1"/>
    </source>
</evidence>
<dbReference type="PANTHER" id="PTHR34475:SF1">
    <property type="entry name" value="CYTOSKELETON PROTEIN RODZ"/>
    <property type="match status" value="1"/>
</dbReference>
<dbReference type="InterPro" id="IPR001387">
    <property type="entry name" value="Cro/C1-type_HTH"/>
</dbReference>
<dbReference type="EMBL" id="CAADFL010000170">
    <property type="protein sequence ID" value="VFK11181.1"/>
    <property type="molecule type" value="Genomic_DNA"/>
</dbReference>
<dbReference type="PROSITE" id="PS50943">
    <property type="entry name" value="HTH_CROC1"/>
    <property type="match status" value="1"/>
</dbReference>
<feature type="region of interest" description="Disordered" evidence="1">
    <location>
        <begin position="1"/>
        <end position="30"/>
    </location>
</feature>
<dbReference type="PANTHER" id="PTHR34475">
    <property type="match status" value="1"/>
</dbReference>
<dbReference type="SUPFAM" id="SSF47413">
    <property type="entry name" value="lambda repressor-like DNA-binding domains"/>
    <property type="match status" value="1"/>
</dbReference>